<dbReference type="InterPro" id="IPR011055">
    <property type="entry name" value="Dup_hybrid_motif"/>
</dbReference>
<feature type="domain" description="DD-carboxypeptidase/endopeptidase Mpg-like N-terminal" evidence="8">
    <location>
        <begin position="78"/>
        <end position="136"/>
    </location>
</feature>
<dbReference type="SUPFAM" id="SSF51261">
    <property type="entry name" value="Duplicated hybrid motif"/>
    <property type="match status" value="1"/>
</dbReference>
<dbReference type="InterPro" id="IPR054512">
    <property type="entry name" value="NMB0315-like_N"/>
</dbReference>
<keyword evidence="2" id="KW-0645">Protease</keyword>
<evidence type="ECO:0000256" key="1">
    <source>
        <dbReference type="ARBA" id="ARBA00001947"/>
    </source>
</evidence>
<evidence type="ECO:0000259" key="8">
    <source>
        <dbReference type="Pfam" id="PF22310"/>
    </source>
</evidence>
<dbReference type="Proteomes" id="UP000248259">
    <property type="component" value="Unassembled WGS sequence"/>
</dbReference>
<keyword evidence="6" id="KW-0482">Metalloprotease</keyword>
<evidence type="ECO:0000313" key="9">
    <source>
        <dbReference type="EMBL" id="PZA18113.1"/>
    </source>
</evidence>
<dbReference type="GO" id="GO:0046872">
    <property type="term" value="F:metal ion binding"/>
    <property type="evidence" value="ECO:0007669"/>
    <property type="project" value="UniProtKB-KW"/>
</dbReference>
<evidence type="ECO:0000256" key="3">
    <source>
        <dbReference type="ARBA" id="ARBA00022723"/>
    </source>
</evidence>
<dbReference type="Gene3D" id="3.10.450.350">
    <property type="match status" value="2"/>
</dbReference>
<sequence length="445" mass="48119">MQVRQTRILAELPSLLVSSKRPWLIAGVASLSLLGVVAATAVVPEAMSVTPASTQKVVEPLQISAVSVAPEANLPFVHDDRILPGDTIQSIFSRLGIDDAEALNFVRSTPEGAQAMRQLRAGRSVTALVHADGRLASLSLPLSQSGGRFTMERDTEGEGFQLRTQEAITVDTIVEMRTGTIRHSLFGATDAVGLPDSIATRLADIFGTEIDFHTDLRKGDTFSVVYESTIDETSIMRPGRILAAEFVNQGKRHVVVLHRGADGKDQYYSGDGRSLRQAFLRSPLEFSRVTSGFGRRLHPIHKSWRNHNGVDYAAPTGTPVKATSDGIVSFAGVQGGYGNLVVLRHRGKLSTAYAHLNGFAPKLRQGVSVSQGDIIGYVGSTGWSTGPHLHYEVRIDNVAHDPMKIALPMVESLEGKELAAFKRSADPLLQRLALLNYQPTSVASR</sequence>
<keyword evidence="5" id="KW-0862">Zinc</keyword>
<dbReference type="InterPro" id="IPR016047">
    <property type="entry name" value="M23ase_b-sheet_dom"/>
</dbReference>
<keyword evidence="10" id="KW-1185">Reference proteome</keyword>
<accession>A0A323V1W8</accession>
<name>A0A323V1W8_9RHOO</name>
<dbReference type="EMBL" id="QKOE01000001">
    <property type="protein sequence ID" value="PZA18113.1"/>
    <property type="molecule type" value="Genomic_DNA"/>
</dbReference>
<feature type="domain" description="M23ase beta-sheet core" evidence="7">
    <location>
        <begin position="306"/>
        <end position="402"/>
    </location>
</feature>
<evidence type="ECO:0000256" key="4">
    <source>
        <dbReference type="ARBA" id="ARBA00022801"/>
    </source>
</evidence>
<protein>
    <submittedName>
        <fullName evidence="9">M23 family peptidase</fullName>
    </submittedName>
</protein>
<evidence type="ECO:0000256" key="2">
    <source>
        <dbReference type="ARBA" id="ARBA00022670"/>
    </source>
</evidence>
<organism evidence="9 10">
    <name type="scientific">Parazoarcus communis SWub3 = DSM 12120</name>
    <dbReference type="NCBI Taxonomy" id="1121029"/>
    <lineage>
        <taxon>Bacteria</taxon>
        <taxon>Pseudomonadati</taxon>
        <taxon>Pseudomonadota</taxon>
        <taxon>Betaproteobacteria</taxon>
        <taxon>Rhodocyclales</taxon>
        <taxon>Zoogloeaceae</taxon>
        <taxon>Parazoarcus</taxon>
    </lineage>
</organism>
<dbReference type="Pfam" id="PF01551">
    <property type="entry name" value="Peptidase_M23"/>
    <property type="match status" value="1"/>
</dbReference>
<dbReference type="PANTHER" id="PTHR21666:SF288">
    <property type="entry name" value="CELL DIVISION PROTEIN YTFB"/>
    <property type="match status" value="1"/>
</dbReference>
<dbReference type="GO" id="GO:0006508">
    <property type="term" value="P:proteolysis"/>
    <property type="evidence" value="ECO:0007669"/>
    <property type="project" value="UniProtKB-KW"/>
</dbReference>
<evidence type="ECO:0000256" key="6">
    <source>
        <dbReference type="ARBA" id="ARBA00023049"/>
    </source>
</evidence>
<proteinExistence type="predicted"/>
<reference evidence="9 10" key="1">
    <citation type="submission" date="2018-06" db="EMBL/GenBank/DDBJ databases">
        <title>Azoarcus communis strain SWub3 genome.</title>
        <authorList>
            <person name="Zorraquino Salvo V."/>
            <person name="Toubiana D."/>
            <person name="Blumwald E."/>
        </authorList>
    </citation>
    <scope>NUCLEOTIDE SEQUENCE [LARGE SCALE GENOMIC DNA]</scope>
    <source>
        <strain evidence="9 10">SWub3</strain>
    </source>
</reference>
<dbReference type="Gene3D" id="2.70.70.10">
    <property type="entry name" value="Glucose Permease (Domain IIA)"/>
    <property type="match status" value="1"/>
</dbReference>
<dbReference type="CDD" id="cd12797">
    <property type="entry name" value="M23_peptidase"/>
    <property type="match status" value="1"/>
</dbReference>
<comment type="cofactor">
    <cofactor evidence="1">
        <name>Zn(2+)</name>
        <dbReference type="ChEBI" id="CHEBI:29105"/>
    </cofactor>
</comment>
<keyword evidence="3" id="KW-0479">Metal-binding</keyword>
<dbReference type="OrthoDB" id="9815245at2"/>
<evidence type="ECO:0000259" key="7">
    <source>
        <dbReference type="Pfam" id="PF01551"/>
    </source>
</evidence>
<dbReference type="AlphaFoldDB" id="A0A323V1W8"/>
<keyword evidence="4" id="KW-0378">Hydrolase</keyword>
<dbReference type="InterPro" id="IPR050570">
    <property type="entry name" value="Cell_wall_metabolism_enzyme"/>
</dbReference>
<evidence type="ECO:0000256" key="5">
    <source>
        <dbReference type="ARBA" id="ARBA00022833"/>
    </source>
</evidence>
<dbReference type="PANTHER" id="PTHR21666">
    <property type="entry name" value="PEPTIDASE-RELATED"/>
    <property type="match status" value="1"/>
</dbReference>
<gene>
    <name evidence="9" type="ORF">DNK49_00790</name>
</gene>
<dbReference type="GO" id="GO:0004222">
    <property type="term" value="F:metalloendopeptidase activity"/>
    <property type="evidence" value="ECO:0007669"/>
    <property type="project" value="TreeGrafter"/>
</dbReference>
<evidence type="ECO:0000313" key="10">
    <source>
        <dbReference type="Proteomes" id="UP000248259"/>
    </source>
</evidence>
<dbReference type="Pfam" id="PF22310">
    <property type="entry name" value="NMB0315_dom_I"/>
    <property type="match status" value="1"/>
</dbReference>
<comment type="caution">
    <text evidence="9">The sequence shown here is derived from an EMBL/GenBank/DDBJ whole genome shotgun (WGS) entry which is preliminary data.</text>
</comment>